<organism evidence="1 2">
    <name type="scientific">Botrimarina mediterranea</name>
    <dbReference type="NCBI Taxonomy" id="2528022"/>
    <lineage>
        <taxon>Bacteria</taxon>
        <taxon>Pseudomonadati</taxon>
        <taxon>Planctomycetota</taxon>
        <taxon>Planctomycetia</taxon>
        <taxon>Pirellulales</taxon>
        <taxon>Lacipirellulaceae</taxon>
        <taxon>Botrimarina</taxon>
    </lineage>
</organism>
<evidence type="ECO:0000313" key="1">
    <source>
        <dbReference type="EMBL" id="QDV73034.1"/>
    </source>
</evidence>
<keyword evidence="2" id="KW-1185">Reference proteome</keyword>
<sequence length="98" mass="11031">MKAKTLRGSATRPRDVFRDAERRAVTLRKLLKKIEQGKGRELRGVMDDAAKLAETIEHVARWGQTCPAVDVVNVEFQVEAFTSLLEGKVDQIFCVLMS</sequence>
<dbReference type="Proteomes" id="UP000316426">
    <property type="component" value="Chromosome"/>
</dbReference>
<evidence type="ECO:0000313" key="2">
    <source>
        <dbReference type="Proteomes" id="UP000316426"/>
    </source>
</evidence>
<proteinExistence type="predicted"/>
<dbReference type="RefSeq" id="WP_145109324.1">
    <property type="nucleotide sequence ID" value="NZ_CP036349.1"/>
</dbReference>
<reference evidence="1 2" key="1">
    <citation type="submission" date="2019-02" db="EMBL/GenBank/DDBJ databases">
        <title>Deep-cultivation of Planctomycetes and their phenomic and genomic characterization uncovers novel biology.</title>
        <authorList>
            <person name="Wiegand S."/>
            <person name="Jogler M."/>
            <person name="Boedeker C."/>
            <person name="Pinto D."/>
            <person name="Vollmers J."/>
            <person name="Rivas-Marin E."/>
            <person name="Kohn T."/>
            <person name="Peeters S.H."/>
            <person name="Heuer A."/>
            <person name="Rast P."/>
            <person name="Oberbeckmann S."/>
            <person name="Bunk B."/>
            <person name="Jeske O."/>
            <person name="Meyerdierks A."/>
            <person name="Storesund J.E."/>
            <person name="Kallscheuer N."/>
            <person name="Luecker S."/>
            <person name="Lage O.M."/>
            <person name="Pohl T."/>
            <person name="Merkel B.J."/>
            <person name="Hornburger P."/>
            <person name="Mueller R.-W."/>
            <person name="Bruemmer F."/>
            <person name="Labrenz M."/>
            <person name="Spormann A.M."/>
            <person name="Op den Camp H."/>
            <person name="Overmann J."/>
            <person name="Amann R."/>
            <person name="Jetten M.S.M."/>
            <person name="Mascher T."/>
            <person name="Medema M.H."/>
            <person name="Devos D.P."/>
            <person name="Kaster A.-K."/>
            <person name="Ovreas L."/>
            <person name="Rohde M."/>
            <person name="Galperin M.Y."/>
            <person name="Jogler C."/>
        </authorList>
    </citation>
    <scope>NUCLEOTIDE SEQUENCE [LARGE SCALE GENOMIC DNA]</scope>
    <source>
        <strain evidence="1 2">Spa11</strain>
    </source>
</reference>
<gene>
    <name evidence="1" type="ORF">Spa11_12210</name>
</gene>
<dbReference type="EMBL" id="CP036349">
    <property type="protein sequence ID" value="QDV73034.1"/>
    <property type="molecule type" value="Genomic_DNA"/>
</dbReference>
<protein>
    <submittedName>
        <fullName evidence="1">Uncharacterized protein</fullName>
    </submittedName>
</protein>
<name>A0A518K5G5_9BACT</name>
<dbReference type="KEGG" id="bmei:Spa11_12210"/>
<dbReference type="AlphaFoldDB" id="A0A518K5G5"/>
<accession>A0A518K5G5</accession>